<keyword evidence="1" id="KW-0732">Signal</keyword>
<accession>A0A1M7TKW2</accession>
<dbReference type="OrthoDB" id="8017994at2"/>
<dbReference type="InterPro" id="IPR010642">
    <property type="entry name" value="Invasion_prot_B"/>
</dbReference>
<sequence>MRDCCHQKSISSIIVALLSLPMSNFVAHGQQGTPAEPVGVETKMEFSLRGQRDARAIKYGDWRKFCFQTPGAKTVCRTTISGKWETGQSAVRVDFIEREGEDAARLQLFLPVGLYLQAAARLTVDQGKPFRIPFVWCLTNTCIAGDRANPALIRQMETGQQLKLEVADTNLLSVSTMLPLSQFASVRKAAASRIFKQEVDE</sequence>
<gene>
    <name evidence="2" type="ORF">SAMN05444170_2008</name>
</gene>
<dbReference type="Proteomes" id="UP000184096">
    <property type="component" value="Chromosome I"/>
</dbReference>
<evidence type="ECO:0000313" key="3">
    <source>
        <dbReference type="Proteomes" id="UP000184096"/>
    </source>
</evidence>
<dbReference type="EMBL" id="LT670849">
    <property type="protein sequence ID" value="SHN71367.1"/>
    <property type="molecule type" value="Genomic_DNA"/>
</dbReference>
<proteinExistence type="predicted"/>
<reference evidence="3" key="1">
    <citation type="submission" date="2016-11" db="EMBL/GenBank/DDBJ databases">
        <authorList>
            <person name="Varghese N."/>
            <person name="Submissions S."/>
        </authorList>
    </citation>
    <scope>NUCLEOTIDE SEQUENCE [LARGE SCALE GENOMIC DNA]</scope>
    <source>
        <strain evidence="3">GAS401</strain>
    </source>
</reference>
<evidence type="ECO:0000256" key="1">
    <source>
        <dbReference type="SAM" id="SignalP"/>
    </source>
</evidence>
<dbReference type="RefSeq" id="WP_072817741.1">
    <property type="nucleotide sequence ID" value="NZ_LT670849.1"/>
</dbReference>
<dbReference type="InterPro" id="IPR038696">
    <property type="entry name" value="IalB_sf"/>
</dbReference>
<dbReference type="Gene3D" id="2.60.40.1880">
    <property type="entry name" value="Invasion associated locus B (IalB) protein"/>
    <property type="match status" value="1"/>
</dbReference>
<protein>
    <submittedName>
        <fullName evidence="2">Invasion protein IalB, involved in pathogenesis</fullName>
    </submittedName>
</protein>
<feature type="signal peptide" evidence="1">
    <location>
        <begin position="1"/>
        <end position="27"/>
    </location>
</feature>
<name>A0A1M7TKW2_9BRAD</name>
<dbReference type="AlphaFoldDB" id="A0A1M7TKW2"/>
<evidence type="ECO:0000313" key="2">
    <source>
        <dbReference type="EMBL" id="SHN71367.1"/>
    </source>
</evidence>
<dbReference type="Pfam" id="PF06776">
    <property type="entry name" value="IalB"/>
    <property type="match status" value="1"/>
</dbReference>
<keyword evidence="3" id="KW-1185">Reference proteome</keyword>
<feature type="chain" id="PRO_5012771355" evidence="1">
    <location>
        <begin position="28"/>
        <end position="201"/>
    </location>
</feature>
<organism evidence="2 3">
    <name type="scientific">Bradyrhizobium erythrophlei</name>
    <dbReference type="NCBI Taxonomy" id="1437360"/>
    <lineage>
        <taxon>Bacteria</taxon>
        <taxon>Pseudomonadati</taxon>
        <taxon>Pseudomonadota</taxon>
        <taxon>Alphaproteobacteria</taxon>
        <taxon>Hyphomicrobiales</taxon>
        <taxon>Nitrobacteraceae</taxon>
        <taxon>Bradyrhizobium</taxon>
    </lineage>
</organism>